<sequence>MEYNLKSFDNPNIYAETLVLVDARLREIPSLQEIVDWRRSDVPPDDLEEDYSDGGYSDDDDDVDNDSDFWRRAAD</sequence>
<accession>A0A1V6UP03</accession>
<reference evidence="3" key="1">
    <citation type="journal article" date="2017" name="Nat. Microbiol.">
        <title>Global analysis of biosynthetic gene clusters reveals vast potential of secondary metabolite production in Penicillium species.</title>
        <authorList>
            <person name="Nielsen J.C."/>
            <person name="Grijseels S."/>
            <person name="Prigent S."/>
            <person name="Ji B."/>
            <person name="Dainat J."/>
            <person name="Nielsen K.F."/>
            <person name="Frisvad J.C."/>
            <person name="Workman M."/>
            <person name="Nielsen J."/>
        </authorList>
    </citation>
    <scope>NUCLEOTIDE SEQUENCE [LARGE SCALE GENOMIC DNA]</scope>
    <source>
        <strain evidence="3">IBT 31321</strain>
    </source>
</reference>
<proteinExistence type="predicted"/>
<dbReference type="EMBL" id="MDDG01000006">
    <property type="protein sequence ID" value="OQE39959.1"/>
    <property type="molecule type" value="Genomic_DNA"/>
</dbReference>
<dbReference type="Proteomes" id="UP000191500">
    <property type="component" value="Unassembled WGS sequence"/>
</dbReference>
<gene>
    <name evidence="2" type="ORF">PENCOP_c006G06301</name>
</gene>
<evidence type="ECO:0000313" key="3">
    <source>
        <dbReference type="Proteomes" id="UP000191500"/>
    </source>
</evidence>
<dbReference type="AlphaFoldDB" id="A0A1V6UP03"/>
<feature type="compositionally biased region" description="Acidic residues" evidence="1">
    <location>
        <begin position="43"/>
        <end position="67"/>
    </location>
</feature>
<evidence type="ECO:0000256" key="1">
    <source>
        <dbReference type="SAM" id="MobiDB-lite"/>
    </source>
</evidence>
<organism evidence="2 3">
    <name type="scientific">Penicillium coprophilum</name>
    <dbReference type="NCBI Taxonomy" id="36646"/>
    <lineage>
        <taxon>Eukaryota</taxon>
        <taxon>Fungi</taxon>
        <taxon>Dikarya</taxon>
        <taxon>Ascomycota</taxon>
        <taxon>Pezizomycotina</taxon>
        <taxon>Eurotiomycetes</taxon>
        <taxon>Eurotiomycetidae</taxon>
        <taxon>Eurotiales</taxon>
        <taxon>Aspergillaceae</taxon>
        <taxon>Penicillium</taxon>
    </lineage>
</organism>
<feature type="region of interest" description="Disordered" evidence="1">
    <location>
        <begin position="37"/>
        <end position="75"/>
    </location>
</feature>
<comment type="caution">
    <text evidence="2">The sequence shown here is derived from an EMBL/GenBank/DDBJ whole genome shotgun (WGS) entry which is preliminary data.</text>
</comment>
<evidence type="ECO:0000313" key="2">
    <source>
        <dbReference type="EMBL" id="OQE39959.1"/>
    </source>
</evidence>
<keyword evidence="3" id="KW-1185">Reference proteome</keyword>
<name>A0A1V6UP03_9EURO</name>
<protein>
    <submittedName>
        <fullName evidence="2">Uncharacterized protein</fullName>
    </submittedName>
</protein>